<feature type="domain" description="LarA-like N-terminal" evidence="1">
    <location>
        <begin position="28"/>
        <end position="194"/>
    </location>
</feature>
<dbReference type="EMBL" id="MFIV01000039">
    <property type="protein sequence ID" value="OGF99170.1"/>
    <property type="molecule type" value="Genomic_DNA"/>
</dbReference>
<dbReference type="Gene3D" id="3.40.50.11440">
    <property type="match status" value="1"/>
</dbReference>
<comment type="caution">
    <text evidence="2">The sequence shown here is derived from an EMBL/GenBank/DDBJ whole genome shotgun (WGS) entry which is preliminary data.</text>
</comment>
<dbReference type="Gene3D" id="3.90.226.30">
    <property type="match status" value="1"/>
</dbReference>
<protein>
    <recommendedName>
        <fullName evidence="1">LarA-like N-terminal domain-containing protein</fullName>
    </recommendedName>
</protein>
<proteinExistence type="predicted"/>
<dbReference type="Proteomes" id="UP000176992">
    <property type="component" value="Unassembled WGS sequence"/>
</dbReference>
<name>A0A1F5YG75_9BACT</name>
<accession>A0A1F5YG75</accession>
<dbReference type="InterPro" id="IPR043166">
    <property type="entry name" value="LarA-like_C"/>
</dbReference>
<reference evidence="2 3" key="1">
    <citation type="journal article" date="2016" name="Nat. Commun.">
        <title>Thousands of microbial genomes shed light on interconnected biogeochemical processes in an aquifer system.</title>
        <authorList>
            <person name="Anantharaman K."/>
            <person name="Brown C.T."/>
            <person name="Hug L.A."/>
            <person name="Sharon I."/>
            <person name="Castelle C.J."/>
            <person name="Probst A.J."/>
            <person name="Thomas B.C."/>
            <person name="Singh A."/>
            <person name="Wilkins M.J."/>
            <person name="Karaoz U."/>
            <person name="Brodie E.L."/>
            <person name="Williams K.H."/>
            <person name="Hubbard S.S."/>
            <person name="Banfield J.F."/>
        </authorList>
    </citation>
    <scope>NUCLEOTIDE SEQUENCE [LARGE SCALE GENOMIC DNA]</scope>
</reference>
<dbReference type="GO" id="GO:0050043">
    <property type="term" value="F:lactate racemase activity"/>
    <property type="evidence" value="ECO:0007669"/>
    <property type="project" value="InterPro"/>
</dbReference>
<evidence type="ECO:0000313" key="2">
    <source>
        <dbReference type="EMBL" id="OGF99170.1"/>
    </source>
</evidence>
<dbReference type="PANTHER" id="PTHR33171:SF17">
    <property type="entry name" value="LARA-LIKE N-TERMINAL DOMAIN-CONTAINING PROTEIN"/>
    <property type="match status" value="1"/>
</dbReference>
<dbReference type="InterPro" id="IPR018657">
    <property type="entry name" value="LarA-like_N"/>
</dbReference>
<organism evidence="2 3">
    <name type="scientific">Candidatus Glassbacteria bacterium GWA2_58_10</name>
    <dbReference type="NCBI Taxonomy" id="1817865"/>
    <lineage>
        <taxon>Bacteria</taxon>
        <taxon>Candidatus Glassiibacteriota</taxon>
    </lineage>
</organism>
<sequence length="427" mass="47981">MSGQEQVIGRGYADGRKLSEEEVRELCAKGLEKLDPQGKRLLAIIPDGTRSVPLDMMFRIFHELLQGKAASLHYLIALGTHPPMTKEKMAGRVGQTPESLARDYPEVRLFNHRWDLPETFREIGRIEAGEIEEISGGLFREGLTVTINRMIYDYDHVIILGPTFPHEVVGFSGGNKYFFPGISGNELLHFFHWLGAVISNPLVNGNKWTAPRKVVDRAASFIGLPVTNFDMVESGGKLAGLFIGPVREAWSQAADLSGQIHIRYVDRRYSSILGVAPPMYDDIWVAGKVMYKLEPVIEDGGELIIYAPHITEVSHTHGNILERIGYHTRDYFLAQMDHFSDVPRGILAHSTHVRGGGTYENSVERPRVKVTLATGISPERCRKINLGYRDPRSIEPNDWKDREAEGRLFVPKAGETLYRLSGESYEK</sequence>
<dbReference type="InterPro" id="IPR048068">
    <property type="entry name" value="LarA-like"/>
</dbReference>
<evidence type="ECO:0000313" key="3">
    <source>
        <dbReference type="Proteomes" id="UP000176992"/>
    </source>
</evidence>
<dbReference type="PANTHER" id="PTHR33171">
    <property type="entry name" value="LAR_N DOMAIN-CONTAINING PROTEIN"/>
    <property type="match status" value="1"/>
</dbReference>
<gene>
    <name evidence="2" type="ORF">A2Z86_04445</name>
</gene>
<dbReference type="Pfam" id="PF09861">
    <property type="entry name" value="Lar_N"/>
    <property type="match status" value="1"/>
</dbReference>
<dbReference type="AlphaFoldDB" id="A0A1F5YG75"/>
<evidence type="ECO:0000259" key="1">
    <source>
        <dbReference type="Pfam" id="PF09861"/>
    </source>
</evidence>